<feature type="transmembrane region" description="Helical" evidence="8">
    <location>
        <begin position="115"/>
        <end position="135"/>
    </location>
</feature>
<feature type="transmembrane region" description="Helical" evidence="8">
    <location>
        <begin position="21"/>
        <end position="44"/>
    </location>
</feature>
<sequence length="593" mass="64276">MTIALQAQPPRDAARARRFRWVAHSMRLLPIVPALLFLLLFFIVPVGEILQGGLFSADGTFGLAQFERIARTPVYAKVLWITFSISFLTAAISVLLGYPVAYLLSRLSPRSRERWLLWIMLPFWTSYLVKTYAWMLLLSKTGVLSTVALALGLVSRTNGTIPSLTGVLIGMVHAMLPLAVMTMLPVMRGIDDRLAQAAETLGAERGTSFFTVFLPLSSPGVAAAGLLVFISSLGFFIVPALLGSPKETMIAQLVISSVLELFDMRFAGALSTVLLVCSIVIFLVYDRFVGLSSLTGEVRDKRRGSRAHGVKLALLIAAGRLTAPLVKRRMTGAAPAERGFGPLRLYTFAVLAVLVAPVLSVIPYAFTRSDFIAFPPKLFSFKWFGTFLQSPVWQSALIRSFEVGLGTAVLSLALGLGATLALTRMSQRASKPLFALLVAPLIVPRIVIAVGLLYLFARFGLTGTNAGLVIGHTVLAIPYVVVTLAAGFRQFDWRLDDAARVMGASPVRRIATIVLPLLMASVTAAFLFAFIVSFDDLTIAIFVSGGINTTLPKQMWDDIQLAVTPTLAAVSTTLVVLIALVVFISSRLRRTTR</sequence>
<feature type="domain" description="ABC transmembrane type-1" evidence="9">
    <location>
        <begin position="397"/>
        <end position="585"/>
    </location>
</feature>
<evidence type="ECO:0000259" key="9">
    <source>
        <dbReference type="PROSITE" id="PS50928"/>
    </source>
</evidence>
<feature type="transmembrane region" description="Helical" evidence="8">
    <location>
        <begin position="510"/>
        <end position="534"/>
    </location>
</feature>
<evidence type="ECO:0000256" key="6">
    <source>
        <dbReference type="ARBA" id="ARBA00022989"/>
    </source>
</evidence>
<evidence type="ECO:0000256" key="5">
    <source>
        <dbReference type="ARBA" id="ARBA00022692"/>
    </source>
</evidence>
<gene>
    <name evidence="10" type="ORF">SAMN05192548_102349</name>
</gene>
<keyword evidence="3 8" id="KW-0813">Transport</keyword>
<comment type="similarity">
    <text evidence="2">Belongs to the binding-protein-dependent transport system permease family. CysTW subfamily.</text>
</comment>
<accession>A0A1M6SNS3</accession>
<dbReference type="STRING" id="169427.SAMN05192548_102349"/>
<evidence type="ECO:0000256" key="2">
    <source>
        <dbReference type="ARBA" id="ARBA00007069"/>
    </source>
</evidence>
<evidence type="ECO:0000313" key="10">
    <source>
        <dbReference type="EMBL" id="SHK46343.1"/>
    </source>
</evidence>
<keyword evidence="7 8" id="KW-0472">Membrane</keyword>
<dbReference type="Proteomes" id="UP000184395">
    <property type="component" value="Unassembled WGS sequence"/>
</dbReference>
<evidence type="ECO:0000256" key="3">
    <source>
        <dbReference type="ARBA" id="ARBA00022448"/>
    </source>
</evidence>
<dbReference type="EMBL" id="FRAB01000023">
    <property type="protein sequence ID" value="SHK46343.1"/>
    <property type="molecule type" value="Genomic_DNA"/>
</dbReference>
<dbReference type="OrthoDB" id="9808619at2"/>
<dbReference type="PROSITE" id="PS50928">
    <property type="entry name" value="ABC_TM1"/>
    <property type="match status" value="2"/>
</dbReference>
<dbReference type="Pfam" id="PF00528">
    <property type="entry name" value="BPD_transp_1"/>
    <property type="match status" value="1"/>
</dbReference>
<organism evidence="10 11">
    <name type="scientific">Paraburkholderia terricola</name>
    <dbReference type="NCBI Taxonomy" id="169427"/>
    <lineage>
        <taxon>Bacteria</taxon>
        <taxon>Pseudomonadati</taxon>
        <taxon>Pseudomonadota</taxon>
        <taxon>Betaproteobacteria</taxon>
        <taxon>Burkholderiales</taxon>
        <taxon>Burkholderiaceae</taxon>
        <taxon>Paraburkholderia</taxon>
    </lineage>
</organism>
<protein>
    <submittedName>
        <fullName evidence="10">Putative spermidine/putrescine transport system permease protein</fullName>
    </submittedName>
</protein>
<keyword evidence="4" id="KW-1003">Cell membrane</keyword>
<evidence type="ECO:0000256" key="7">
    <source>
        <dbReference type="ARBA" id="ARBA00023136"/>
    </source>
</evidence>
<evidence type="ECO:0000256" key="4">
    <source>
        <dbReference type="ARBA" id="ARBA00022475"/>
    </source>
</evidence>
<comment type="subcellular location">
    <subcellularLocation>
        <location evidence="1 8">Cell membrane</location>
        <topology evidence="1 8">Multi-pass membrane protein</topology>
    </subcellularLocation>
</comment>
<feature type="transmembrane region" description="Helical" evidence="8">
    <location>
        <begin position="469"/>
        <end position="489"/>
    </location>
</feature>
<keyword evidence="6 8" id="KW-1133">Transmembrane helix</keyword>
<dbReference type="AlphaFoldDB" id="A0A1M6SNS3"/>
<feature type="transmembrane region" description="Helical" evidence="8">
    <location>
        <begin position="559"/>
        <end position="584"/>
    </location>
</feature>
<feature type="transmembrane region" description="Helical" evidence="8">
    <location>
        <begin position="78"/>
        <end position="103"/>
    </location>
</feature>
<name>A0A1M6SNS3_9BURK</name>
<dbReference type="PANTHER" id="PTHR42929:SF5">
    <property type="entry name" value="ABC TRANSPORTER PERMEASE PROTEIN"/>
    <property type="match status" value="1"/>
</dbReference>
<evidence type="ECO:0000256" key="8">
    <source>
        <dbReference type="RuleBase" id="RU363032"/>
    </source>
</evidence>
<dbReference type="Gene3D" id="1.10.3720.10">
    <property type="entry name" value="MetI-like"/>
    <property type="match status" value="2"/>
</dbReference>
<feature type="transmembrane region" description="Helical" evidence="8">
    <location>
        <begin position="403"/>
        <end position="422"/>
    </location>
</feature>
<feature type="domain" description="ABC transmembrane type-1" evidence="9">
    <location>
        <begin position="79"/>
        <end position="285"/>
    </location>
</feature>
<dbReference type="SUPFAM" id="SSF161098">
    <property type="entry name" value="MetI-like"/>
    <property type="match status" value="2"/>
</dbReference>
<feature type="transmembrane region" description="Helical" evidence="8">
    <location>
        <begin position="343"/>
        <end position="366"/>
    </location>
</feature>
<dbReference type="CDD" id="cd06261">
    <property type="entry name" value="TM_PBP2"/>
    <property type="match status" value="2"/>
</dbReference>
<dbReference type="InterPro" id="IPR000515">
    <property type="entry name" value="MetI-like"/>
</dbReference>
<feature type="transmembrane region" description="Helical" evidence="8">
    <location>
        <begin position="264"/>
        <end position="285"/>
    </location>
</feature>
<keyword evidence="5 8" id="KW-0812">Transmembrane</keyword>
<dbReference type="PANTHER" id="PTHR42929">
    <property type="entry name" value="INNER MEMBRANE ABC TRANSPORTER PERMEASE PROTEIN YDCU-RELATED-RELATED"/>
    <property type="match status" value="1"/>
</dbReference>
<dbReference type="InterPro" id="IPR035906">
    <property type="entry name" value="MetI-like_sf"/>
</dbReference>
<proteinExistence type="inferred from homology"/>
<feature type="transmembrane region" description="Helical" evidence="8">
    <location>
        <begin position="164"/>
        <end position="184"/>
    </location>
</feature>
<reference evidence="10 11" key="1">
    <citation type="submission" date="2016-11" db="EMBL/GenBank/DDBJ databases">
        <authorList>
            <person name="Jaros S."/>
            <person name="Januszkiewicz K."/>
            <person name="Wedrychowicz H."/>
        </authorList>
    </citation>
    <scope>NUCLEOTIDE SEQUENCE [LARGE SCALE GENOMIC DNA]</scope>
    <source>
        <strain evidence="10 11">LMG 20594</strain>
    </source>
</reference>
<dbReference type="GO" id="GO:0055085">
    <property type="term" value="P:transmembrane transport"/>
    <property type="evidence" value="ECO:0007669"/>
    <property type="project" value="InterPro"/>
</dbReference>
<evidence type="ECO:0000313" key="11">
    <source>
        <dbReference type="Proteomes" id="UP000184395"/>
    </source>
</evidence>
<dbReference type="GO" id="GO:0005886">
    <property type="term" value="C:plasma membrane"/>
    <property type="evidence" value="ECO:0007669"/>
    <property type="project" value="UniProtKB-SubCell"/>
</dbReference>
<feature type="transmembrane region" description="Helical" evidence="8">
    <location>
        <begin position="434"/>
        <end position="457"/>
    </location>
</feature>
<dbReference type="RefSeq" id="WP_073430436.1">
    <property type="nucleotide sequence ID" value="NZ_CADFGY010000026.1"/>
</dbReference>
<evidence type="ECO:0000256" key="1">
    <source>
        <dbReference type="ARBA" id="ARBA00004651"/>
    </source>
</evidence>